<organism evidence="1 2">
    <name type="scientific">Rhodovulum imhoffii</name>
    <dbReference type="NCBI Taxonomy" id="365340"/>
    <lineage>
        <taxon>Bacteria</taxon>
        <taxon>Pseudomonadati</taxon>
        <taxon>Pseudomonadota</taxon>
        <taxon>Alphaproteobacteria</taxon>
        <taxon>Rhodobacterales</taxon>
        <taxon>Paracoccaceae</taxon>
        <taxon>Rhodovulum</taxon>
    </lineage>
</organism>
<proteinExistence type="predicted"/>
<dbReference type="Pfam" id="PF11011">
    <property type="entry name" value="DUF2849"/>
    <property type="match status" value="1"/>
</dbReference>
<evidence type="ECO:0000313" key="1">
    <source>
        <dbReference type="EMBL" id="PTN03589.1"/>
    </source>
</evidence>
<accession>A0A2T5BVI6</accession>
<keyword evidence="2" id="KW-1185">Reference proteome</keyword>
<sequence>MSKQVFSVVTANDLLGGHVVYLSPLGTWVPEVRDAELIPDIARARLRLEEVTDDASVVGVYLAEMLPGPDGPRPMHFREVFRAQGPSAHARVPEVRHV</sequence>
<protein>
    <submittedName>
        <fullName evidence="1">Uncharacterized protein DUF2849</fullName>
    </submittedName>
</protein>
<comment type="caution">
    <text evidence="1">The sequence shown here is derived from an EMBL/GenBank/DDBJ whole genome shotgun (WGS) entry which is preliminary data.</text>
</comment>
<evidence type="ECO:0000313" key="2">
    <source>
        <dbReference type="Proteomes" id="UP000243859"/>
    </source>
</evidence>
<dbReference type="RefSeq" id="WP_107890874.1">
    <property type="nucleotide sequence ID" value="NZ_NHSI01000018.1"/>
</dbReference>
<dbReference type="AlphaFoldDB" id="A0A2T5BVI6"/>
<dbReference type="InterPro" id="IPR021270">
    <property type="entry name" value="DUF2849"/>
</dbReference>
<dbReference type="OrthoDB" id="5738806at2"/>
<dbReference type="EMBL" id="QAAA01000002">
    <property type="protein sequence ID" value="PTN03589.1"/>
    <property type="molecule type" value="Genomic_DNA"/>
</dbReference>
<reference evidence="1 2" key="1">
    <citation type="submission" date="2018-04" db="EMBL/GenBank/DDBJ databases">
        <title>Genomic Encyclopedia of Archaeal and Bacterial Type Strains, Phase II (KMG-II): from individual species to whole genera.</title>
        <authorList>
            <person name="Goeker M."/>
        </authorList>
    </citation>
    <scope>NUCLEOTIDE SEQUENCE [LARGE SCALE GENOMIC DNA]</scope>
    <source>
        <strain evidence="1 2">DSM 18064</strain>
    </source>
</reference>
<gene>
    <name evidence="1" type="ORF">C8N32_102115</name>
</gene>
<dbReference type="Proteomes" id="UP000243859">
    <property type="component" value="Unassembled WGS sequence"/>
</dbReference>
<name>A0A2T5BVI6_9RHOB</name>